<keyword evidence="2" id="KW-0436">Ligase</keyword>
<evidence type="ECO:0000313" key="10">
    <source>
        <dbReference type="EMBL" id="GAP00370.1"/>
    </source>
</evidence>
<evidence type="ECO:0000259" key="9">
    <source>
        <dbReference type="PROSITE" id="PS50979"/>
    </source>
</evidence>
<dbReference type="Pfam" id="PF02785">
    <property type="entry name" value="Biotin_carb_C"/>
    <property type="match status" value="1"/>
</dbReference>
<dbReference type="InterPro" id="IPR005482">
    <property type="entry name" value="Biotin_COase_C"/>
</dbReference>
<sequence length="446" mass="48424">MKKKLKILIANRGEIAVRIIRAAKILGMQTVAVYSEADKNSLHVAMADEAVEIGAASAGDSYLNIRAILAAAEISHADAIHPGYGFLSENAHFARLVEEVGLIFIGPTSQTIEEMGDKEQARQLMASAGVPIVPGSADFFESAEIGLREAERIGYPVMLKSVAGGGGKGMRLVSQAADFQQLFELAQSEIKNAVGDGRMYLEKLIIHPRHIEVQVLGDGQGKAIALGERDCTIQRHHQKVIEEAPSTKIDPETRQEMLTVAVHAAEQQQYRSAGTYEFLYQGPGQFYFMEMNTRIQVEHAISEEITGVDLVGAQLTQAAGGGLPEVARDNQGRVAIEARVVAQTAGKINFLHLPGGLGIRVETAIYPGYVVPPNYDAMILKIIATGPNRVTALQRLREAIGETVITGLKTNLDLLIQILNHPDFTTNENATDIDWLDSILDAEEEK</sequence>
<dbReference type="SUPFAM" id="SSF56059">
    <property type="entry name" value="Glutathione synthetase ATP-binding domain-like"/>
    <property type="match status" value="1"/>
</dbReference>
<evidence type="ECO:0000256" key="6">
    <source>
        <dbReference type="ARBA" id="ARBA00023267"/>
    </source>
</evidence>
<dbReference type="Pfam" id="PF00289">
    <property type="entry name" value="Biotin_carb_N"/>
    <property type="match status" value="1"/>
</dbReference>
<dbReference type="PROSITE" id="PS50979">
    <property type="entry name" value="BC"/>
    <property type="match status" value="1"/>
</dbReference>
<dbReference type="GO" id="GO:0004075">
    <property type="term" value="F:biotin carboxylase activity"/>
    <property type="evidence" value="ECO:0007669"/>
    <property type="project" value="UniProtKB-EC"/>
</dbReference>
<dbReference type="SUPFAM" id="SSF51246">
    <property type="entry name" value="Rudiment single hybrid motif"/>
    <property type="match status" value="1"/>
</dbReference>
<name>A0A0K8MKF2_9LACO</name>
<dbReference type="FunFam" id="3.40.50.20:FF:000010">
    <property type="entry name" value="Propionyl-CoA carboxylase subunit alpha"/>
    <property type="match status" value="1"/>
</dbReference>
<dbReference type="EC" id="6.3.4.14" evidence="1"/>
<gene>
    <name evidence="10" type="ORF">FFIC_283870</name>
</gene>
<keyword evidence="11" id="KW-1185">Reference proteome</keyword>
<dbReference type="SMART" id="SM00878">
    <property type="entry name" value="Biotin_carb_C"/>
    <property type="match status" value="1"/>
</dbReference>
<evidence type="ECO:0000256" key="7">
    <source>
        <dbReference type="PROSITE-ProRule" id="PRU00409"/>
    </source>
</evidence>
<evidence type="ECO:0000256" key="4">
    <source>
        <dbReference type="ARBA" id="ARBA00022840"/>
    </source>
</evidence>
<dbReference type="PROSITE" id="PS00867">
    <property type="entry name" value="CPSASE_2"/>
    <property type="match status" value="1"/>
</dbReference>
<dbReference type="InterPro" id="IPR050856">
    <property type="entry name" value="Biotin_carboxylase_complex"/>
</dbReference>
<dbReference type="InterPro" id="IPR005479">
    <property type="entry name" value="CPAse_ATP-bd"/>
</dbReference>
<keyword evidence="4 7" id="KW-0067">ATP-binding</keyword>
<dbReference type="InterPro" id="IPR016185">
    <property type="entry name" value="PreATP-grasp_dom_sf"/>
</dbReference>
<dbReference type="Gene3D" id="3.30.470.20">
    <property type="entry name" value="ATP-grasp fold, B domain"/>
    <property type="match status" value="1"/>
</dbReference>
<keyword evidence="6" id="KW-0092">Biotin</keyword>
<organism evidence="10 11">
    <name type="scientific">Fructobacillus ficulneus</name>
    <dbReference type="NCBI Taxonomy" id="157463"/>
    <lineage>
        <taxon>Bacteria</taxon>
        <taxon>Bacillati</taxon>
        <taxon>Bacillota</taxon>
        <taxon>Bacilli</taxon>
        <taxon>Lactobacillales</taxon>
        <taxon>Lactobacillaceae</taxon>
        <taxon>Fructobacillus</taxon>
    </lineage>
</organism>
<dbReference type="SUPFAM" id="SSF52440">
    <property type="entry name" value="PreATP-grasp domain"/>
    <property type="match status" value="1"/>
</dbReference>
<dbReference type="Proteomes" id="UP000253891">
    <property type="component" value="Unassembled WGS sequence"/>
</dbReference>
<reference evidence="10 11" key="1">
    <citation type="journal article" date="2015" name="BMC Genomics">
        <title>Comparative genomics of Fructobacillus spp. and Leuconostoc spp. reveals niche-specific evolution of Fructobacillus spp.</title>
        <authorList>
            <person name="Endo A."/>
            <person name="Tanizawa Y."/>
            <person name="Tanaka N."/>
            <person name="Maeno S."/>
            <person name="Kumar H."/>
            <person name="Shiwa Y."/>
            <person name="Okada S."/>
            <person name="Yoshikawa H."/>
            <person name="Dicks L."/>
            <person name="Nakagawa J."/>
            <person name="Arita M."/>
        </authorList>
    </citation>
    <scope>NUCLEOTIDE SEQUENCE [LARGE SCALE GENOMIC DNA]</scope>
    <source>
        <strain evidence="10 11">JCM 12225</strain>
    </source>
</reference>
<proteinExistence type="predicted"/>
<dbReference type="GO" id="GO:0046872">
    <property type="term" value="F:metal ion binding"/>
    <property type="evidence" value="ECO:0007669"/>
    <property type="project" value="InterPro"/>
</dbReference>
<evidence type="ECO:0000259" key="8">
    <source>
        <dbReference type="PROSITE" id="PS50975"/>
    </source>
</evidence>
<dbReference type="GO" id="GO:0005524">
    <property type="term" value="F:ATP binding"/>
    <property type="evidence" value="ECO:0007669"/>
    <property type="project" value="UniProtKB-UniRule"/>
</dbReference>
<protein>
    <recommendedName>
        <fullName evidence="1">biotin carboxylase</fullName>
        <ecNumber evidence="1">6.3.4.14</ecNumber>
    </recommendedName>
</protein>
<dbReference type="Pfam" id="PF02786">
    <property type="entry name" value="CPSase_L_D2"/>
    <property type="match status" value="1"/>
</dbReference>
<keyword evidence="3 7" id="KW-0547">Nucleotide-binding</keyword>
<dbReference type="FunFam" id="3.30.1490.20:FF:000003">
    <property type="entry name" value="acetyl-CoA carboxylase isoform X1"/>
    <property type="match status" value="1"/>
</dbReference>
<dbReference type="PANTHER" id="PTHR18866:SF33">
    <property type="entry name" value="METHYLCROTONOYL-COA CARBOXYLASE SUBUNIT ALPHA, MITOCHONDRIAL-RELATED"/>
    <property type="match status" value="1"/>
</dbReference>
<evidence type="ECO:0000256" key="1">
    <source>
        <dbReference type="ARBA" id="ARBA00013263"/>
    </source>
</evidence>
<accession>A0A0K8MKF2</accession>
<dbReference type="InterPro" id="IPR011054">
    <property type="entry name" value="Rudment_hybrid_motif"/>
</dbReference>
<dbReference type="AlphaFoldDB" id="A0A0K8MKF2"/>
<evidence type="ECO:0000256" key="2">
    <source>
        <dbReference type="ARBA" id="ARBA00022598"/>
    </source>
</evidence>
<evidence type="ECO:0000256" key="3">
    <source>
        <dbReference type="ARBA" id="ARBA00022741"/>
    </source>
</evidence>
<feature type="domain" description="ATP-grasp" evidence="8">
    <location>
        <begin position="122"/>
        <end position="319"/>
    </location>
</feature>
<dbReference type="InterPro" id="IPR005481">
    <property type="entry name" value="BC-like_N"/>
</dbReference>
<evidence type="ECO:0000313" key="11">
    <source>
        <dbReference type="Proteomes" id="UP000253891"/>
    </source>
</evidence>
<dbReference type="STRING" id="157463.GCA_001047075_01259"/>
<dbReference type="InterPro" id="IPR011764">
    <property type="entry name" value="Biotin_carboxylation_dom"/>
</dbReference>
<dbReference type="PROSITE" id="PS50975">
    <property type="entry name" value="ATP_GRASP"/>
    <property type="match status" value="1"/>
</dbReference>
<dbReference type="EMBL" id="DF968005">
    <property type="protein sequence ID" value="GAP00370.1"/>
    <property type="molecule type" value="Genomic_DNA"/>
</dbReference>
<dbReference type="RefSeq" id="WP_170124548.1">
    <property type="nucleotide sequence ID" value="NZ_DF968005.1"/>
</dbReference>
<dbReference type="PANTHER" id="PTHR18866">
    <property type="entry name" value="CARBOXYLASE:PYRUVATE/ACETYL-COA/PROPIONYL-COA CARBOXYLASE"/>
    <property type="match status" value="1"/>
</dbReference>
<keyword evidence="5" id="KW-0464">Manganese</keyword>
<feature type="domain" description="Biotin carboxylation" evidence="9">
    <location>
        <begin position="3"/>
        <end position="439"/>
    </location>
</feature>
<evidence type="ECO:0000256" key="5">
    <source>
        <dbReference type="ARBA" id="ARBA00023211"/>
    </source>
</evidence>
<dbReference type="InterPro" id="IPR011761">
    <property type="entry name" value="ATP-grasp"/>
</dbReference>